<organism evidence="17 18">
    <name type="scientific">Bordetella bronchiseptica 253</name>
    <dbReference type="NCBI Taxonomy" id="568707"/>
    <lineage>
        <taxon>Bacteria</taxon>
        <taxon>Pseudomonadati</taxon>
        <taxon>Pseudomonadota</taxon>
        <taxon>Betaproteobacteria</taxon>
        <taxon>Burkholderiales</taxon>
        <taxon>Alcaligenaceae</taxon>
        <taxon>Bordetella</taxon>
    </lineage>
</organism>
<gene>
    <name evidence="17" type="primary">hemC</name>
    <name evidence="17" type="ORF">BN112_3469</name>
</gene>
<evidence type="ECO:0000256" key="9">
    <source>
        <dbReference type="ARBA" id="ARBA00023170"/>
    </source>
</evidence>
<dbReference type="Gene3D" id="2.170.130.10">
    <property type="entry name" value="TonB-dependent receptor, plug domain"/>
    <property type="match status" value="1"/>
</dbReference>
<sequence length="747" mass="82193">MSSPRPPAPWRAPLALAGLSLGCAAGAYGAPAPAQTVVTLPAQEVIGDSVAAARSVLRLPEIERAQADNFASLVDQLPGISMAGSPRPGGQSLNIWGMGDTEDVKIVLDGAPKGFEKYRQGSVFIEPELIRRIEVDKGPHNLVDGNGGFGGTVKIDTKDAADLLPPGARFGALAKYGRHSNDGQDIYSVALYGRTRADGADGLLYANRRDGGDLRRPDGTRFAYSRNNQRSLLAKVNLYPDDAQTITLSAMRSNAAGWQPFAAKRDDLPAPSQADIDRYGLTEAWRRKLVHRDQLDQNYSAKWNIAPSAHPWVNLTLAYARSDTRQRDRRSSRASQSAFLGTLGNKSWVDYRDDRFDLSNESHVALGTAEHVLLAGLRWHRHRRDTLMYYPPGRGKPDYNHGYFQPHYMPSGTQTVRSLYLQDAVTVGGLTVTPGVRYDHVANTGRPNDAPRYNNPAPVAGHDYRRVSYAGWTPHLGVVWKAARSVALFADASRTWRAPVIDEQYEVQYAKSNVSGSSRALRPERIVGLRAGAVLDFNDIAARGDSVQIRTTLFRNRGKHEIFQRRGVACRGQAEGGAASDCPKPLSNYRNLPGYTIEGLELETYYDSPAMFASLSLSAMRGHRDASPRDPWGPRTWIAEIPPVSARAMLGVKLPRLDMVLGWRGEFVRRQDRSPTDGDPLAGYWALPKTAGYALHGLFASWQPRHVKGLDVRLAADNLFNRPYHPYLGEAVSGTGRNIKLSIAQRF</sequence>
<dbReference type="InterPro" id="IPR039426">
    <property type="entry name" value="TonB-dep_rcpt-like"/>
</dbReference>
<dbReference type="InterPro" id="IPR010949">
    <property type="entry name" value="TonB_Hb/transfer/lactofer_rcpt"/>
</dbReference>
<dbReference type="NCBIfam" id="TIGR01785">
    <property type="entry name" value="TonB-hemin"/>
    <property type="match status" value="1"/>
</dbReference>
<feature type="domain" description="TonB-dependent receptor plug" evidence="16">
    <location>
        <begin position="49"/>
        <end position="152"/>
    </location>
</feature>
<dbReference type="InterPro" id="IPR012910">
    <property type="entry name" value="Plug_dom"/>
</dbReference>
<proteinExistence type="inferred from homology"/>
<evidence type="ECO:0000256" key="2">
    <source>
        <dbReference type="ARBA" id="ARBA00009810"/>
    </source>
</evidence>
<feature type="short sequence motif" description="TonB C-terminal box" evidence="12">
    <location>
        <begin position="730"/>
        <end position="747"/>
    </location>
</feature>
<evidence type="ECO:0000256" key="4">
    <source>
        <dbReference type="ARBA" id="ARBA00022452"/>
    </source>
</evidence>
<accession>A0A0C6P782</accession>
<comment type="subcellular location">
    <subcellularLocation>
        <location evidence="1 11">Cell outer membrane</location>
        <topology evidence="1 11">Multi-pass membrane protein</topology>
    </subcellularLocation>
</comment>
<dbReference type="InterPro" id="IPR036942">
    <property type="entry name" value="Beta-barrel_TonB_sf"/>
</dbReference>
<dbReference type="GO" id="GO:0009279">
    <property type="term" value="C:cell outer membrane"/>
    <property type="evidence" value="ECO:0007669"/>
    <property type="project" value="UniProtKB-SubCell"/>
</dbReference>
<evidence type="ECO:0000259" key="16">
    <source>
        <dbReference type="Pfam" id="PF07715"/>
    </source>
</evidence>
<keyword evidence="6 14" id="KW-0732">Signal</keyword>
<evidence type="ECO:0000259" key="15">
    <source>
        <dbReference type="Pfam" id="PF00593"/>
    </source>
</evidence>
<dbReference type="Pfam" id="PF00593">
    <property type="entry name" value="TonB_dep_Rec_b-barrel"/>
    <property type="match status" value="1"/>
</dbReference>
<keyword evidence="3 11" id="KW-0813">Transport</keyword>
<keyword evidence="9 17" id="KW-0675">Receptor</keyword>
<keyword evidence="7 13" id="KW-0798">TonB box</keyword>
<dbReference type="PROSITE" id="PS52016">
    <property type="entry name" value="TONB_DEPENDENT_REC_3"/>
    <property type="match status" value="1"/>
</dbReference>
<evidence type="ECO:0000256" key="6">
    <source>
        <dbReference type="ARBA" id="ARBA00022729"/>
    </source>
</evidence>
<dbReference type="HOGENOM" id="CLU_008287_19_3_4"/>
<keyword evidence="10 11" id="KW-0998">Cell outer membrane</keyword>
<evidence type="ECO:0000256" key="14">
    <source>
        <dbReference type="SAM" id="SignalP"/>
    </source>
</evidence>
<keyword evidence="8 11" id="KW-0472">Membrane</keyword>
<evidence type="ECO:0000256" key="3">
    <source>
        <dbReference type="ARBA" id="ARBA00022448"/>
    </source>
</evidence>
<evidence type="ECO:0000256" key="13">
    <source>
        <dbReference type="RuleBase" id="RU003357"/>
    </source>
</evidence>
<evidence type="ECO:0000256" key="1">
    <source>
        <dbReference type="ARBA" id="ARBA00004571"/>
    </source>
</evidence>
<dbReference type="OrthoDB" id="9790771at2"/>
<evidence type="ECO:0000256" key="7">
    <source>
        <dbReference type="ARBA" id="ARBA00023077"/>
    </source>
</evidence>
<protein>
    <submittedName>
        <fullName evidence="17">Putative heme receptor</fullName>
    </submittedName>
</protein>
<dbReference type="NCBIfam" id="TIGR01786">
    <property type="entry name" value="TonB-hemlactrns"/>
    <property type="match status" value="1"/>
</dbReference>
<dbReference type="Gene3D" id="2.40.170.20">
    <property type="entry name" value="TonB-dependent receptor, beta-barrel domain"/>
    <property type="match status" value="1"/>
</dbReference>
<dbReference type="AlphaFoldDB" id="A0A0C6P782"/>
<keyword evidence="4 11" id="KW-1134">Transmembrane beta strand</keyword>
<evidence type="ECO:0000256" key="11">
    <source>
        <dbReference type="PROSITE-ProRule" id="PRU01360"/>
    </source>
</evidence>
<dbReference type="KEGG" id="bbh:BN112_3469"/>
<dbReference type="Proteomes" id="UP000007564">
    <property type="component" value="Chromosome"/>
</dbReference>
<dbReference type="PANTHER" id="PTHR30442">
    <property type="entry name" value="IRON III DICITRATE TRANSPORT PROTEIN FECA"/>
    <property type="match status" value="1"/>
</dbReference>
<dbReference type="SUPFAM" id="SSF56935">
    <property type="entry name" value="Porins"/>
    <property type="match status" value="1"/>
</dbReference>
<dbReference type="RefSeq" id="WP_003815963.1">
    <property type="nucleotide sequence ID" value="NC_019382.1"/>
</dbReference>
<dbReference type="CDD" id="cd01347">
    <property type="entry name" value="ligand_gated_channel"/>
    <property type="match status" value="1"/>
</dbReference>
<dbReference type="PROSITE" id="PS51257">
    <property type="entry name" value="PROKAR_LIPOPROTEIN"/>
    <property type="match status" value="1"/>
</dbReference>
<evidence type="ECO:0000256" key="8">
    <source>
        <dbReference type="ARBA" id="ARBA00023136"/>
    </source>
</evidence>
<evidence type="ECO:0000313" key="18">
    <source>
        <dbReference type="Proteomes" id="UP000007564"/>
    </source>
</evidence>
<dbReference type="PROSITE" id="PS01156">
    <property type="entry name" value="TONB_DEPENDENT_REC_2"/>
    <property type="match status" value="1"/>
</dbReference>
<dbReference type="GO" id="GO:0015232">
    <property type="term" value="F:heme transmembrane transporter activity"/>
    <property type="evidence" value="ECO:0007669"/>
    <property type="project" value="InterPro"/>
</dbReference>
<feature type="signal peptide" evidence="14">
    <location>
        <begin position="1"/>
        <end position="29"/>
    </location>
</feature>
<reference evidence="17 18" key="1">
    <citation type="journal article" date="2012" name="BMC Genomics">
        <title>Comparative genomics of the classical Bordetella subspecies: the evolution and exchange of virulence-associated diversity amongst closely related pathogens.</title>
        <authorList>
            <person name="Park J."/>
            <person name="Zhang Y."/>
            <person name="Buboltz A.M."/>
            <person name="Zhang X."/>
            <person name="Schuster S.C."/>
            <person name="Ahuja U."/>
            <person name="Liu M."/>
            <person name="Miller J.F."/>
            <person name="Sebaihia M."/>
            <person name="Bentley S.D."/>
            <person name="Parkhill J."/>
            <person name="Harvill E.T."/>
        </authorList>
    </citation>
    <scope>NUCLEOTIDE SEQUENCE [LARGE SCALE GENOMIC DNA]</scope>
    <source>
        <strain evidence="17 18">253</strain>
    </source>
</reference>
<dbReference type="InterPro" id="IPR000531">
    <property type="entry name" value="Beta-barrel_TonB"/>
</dbReference>
<dbReference type="EMBL" id="HE965806">
    <property type="protein sequence ID" value="CCJ55383.1"/>
    <property type="molecule type" value="Genomic_DNA"/>
</dbReference>
<dbReference type="GeneID" id="56476543"/>
<evidence type="ECO:0000256" key="12">
    <source>
        <dbReference type="PROSITE-ProRule" id="PRU10144"/>
    </source>
</evidence>
<evidence type="ECO:0000313" key="17">
    <source>
        <dbReference type="EMBL" id="CCJ55383.1"/>
    </source>
</evidence>
<feature type="domain" description="TonB-dependent receptor-like beta-barrel" evidence="15">
    <location>
        <begin position="244"/>
        <end position="719"/>
    </location>
</feature>
<evidence type="ECO:0000256" key="5">
    <source>
        <dbReference type="ARBA" id="ARBA00022692"/>
    </source>
</evidence>
<dbReference type="InterPro" id="IPR011276">
    <property type="entry name" value="TonB_haem/Hb_rcpt"/>
</dbReference>
<name>A0A0C6P782_BORBO</name>
<evidence type="ECO:0000256" key="10">
    <source>
        <dbReference type="ARBA" id="ARBA00023237"/>
    </source>
</evidence>
<comment type="similarity">
    <text evidence="2 11 13">Belongs to the TonB-dependent receptor family.</text>
</comment>
<feature type="chain" id="PRO_5002190078" evidence="14">
    <location>
        <begin position="30"/>
        <end position="747"/>
    </location>
</feature>
<dbReference type="InterPro" id="IPR037066">
    <property type="entry name" value="Plug_dom_sf"/>
</dbReference>
<dbReference type="PANTHER" id="PTHR30442:SF0">
    <property type="entry name" value="FE(3+) DICITRATE TRANSPORT PROTEIN FECA"/>
    <property type="match status" value="1"/>
</dbReference>
<keyword evidence="5 11" id="KW-0812">Transmembrane</keyword>
<dbReference type="GO" id="GO:0033214">
    <property type="term" value="P:siderophore-iron import into cell"/>
    <property type="evidence" value="ECO:0007669"/>
    <property type="project" value="TreeGrafter"/>
</dbReference>
<dbReference type="InterPro" id="IPR010917">
    <property type="entry name" value="TonB_rcpt_CS"/>
</dbReference>
<dbReference type="Pfam" id="PF07715">
    <property type="entry name" value="Plug"/>
    <property type="match status" value="1"/>
</dbReference>